<gene>
    <name evidence="7" type="ORF">PPROV_000918200</name>
</gene>
<feature type="region of interest" description="Disordered" evidence="5">
    <location>
        <begin position="113"/>
        <end position="141"/>
    </location>
</feature>
<feature type="region of interest" description="Disordered" evidence="5">
    <location>
        <begin position="70"/>
        <end position="101"/>
    </location>
</feature>
<evidence type="ECO:0000313" key="7">
    <source>
        <dbReference type="EMBL" id="GHP10451.1"/>
    </source>
</evidence>
<feature type="compositionally biased region" description="Basic and acidic residues" evidence="5">
    <location>
        <begin position="44"/>
        <end position="56"/>
    </location>
</feature>
<evidence type="ECO:0000259" key="6">
    <source>
        <dbReference type="Pfam" id="PF03109"/>
    </source>
</evidence>
<evidence type="ECO:0000256" key="4">
    <source>
        <dbReference type="ARBA" id="ARBA00022840"/>
    </source>
</evidence>
<dbReference type="GO" id="GO:0005524">
    <property type="term" value="F:ATP binding"/>
    <property type="evidence" value="ECO:0007669"/>
    <property type="project" value="UniProtKB-KW"/>
</dbReference>
<dbReference type="GO" id="GO:0016740">
    <property type="term" value="F:transferase activity"/>
    <property type="evidence" value="ECO:0007669"/>
    <property type="project" value="UniProtKB-KW"/>
</dbReference>
<keyword evidence="2" id="KW-0808">Transferase</keyword>
<dbReference type="EMBL" id="BNJQ01000029">
    <property type="protein sequence ID" value="GHP10451.1"/>
    <property type="molecule type" value="Genomic_DNA"/>
</dbReference>
<evidence type="ECO:0000256" key="1">
    <source>
        <dbReference type="ARBA" id="ARBA00009670"/>
    </source>
</evidence>
<dbReference type="PANTHER" id="PTHR43851:SF3">
    <property type="entry name" value="COENZYME Q8"/>
    <property type="match status" value="1"/>
</dbReference>
<keyword evidence="4" id="KW-0067">ATP-binding</keyword>
<feature type="region of interest" description="Disordered" evidence="5">
    <location>
        <begin position="44"/>
        <end position="63"/>
    </location>
</feature>
<dbReference type="GO" id="GO:0006744">
    <property type="term" value="P:ubiquinone biosynthetic process"/>
    <property type="evidence" value="ECO:0007669"/>
    <property type="project" value="TreeGrafter"/>
</dbReference>
<organism evidence="7 8">
    <name type="scientific">Pycnococcus provasolii</name>
    <dbReference type="NCBI Taxonomy" id="41880"/>
    <lineage>
        <taxon>Eukaryota</taxon>
        <taxon>Viridiplantae</taxon>
        <taxon>Chlorophyta</taxon>
        <taxon>Pseudoscourfieldiophyceae</taxon>
        <taxon>Pseudoscourfieldiales</taxon>
        <taxon>Pycnococcaceae</taxon>
        <taxon>Pycnococcus</taxon>
    </lineage>
</organism>
<dbReference type="PANTHER" id="PTHR43851">
    <property type="match status" value="1"/>
</dbReference>
<dbReference type="Pfam" id="PF03109">
    <property type="entry name" value="ABC1"/>
    <property type="match status" value="1"/>
</dbReference>
<dbReference type="CDD" id="cd13970">
    <property type="entry name" value="ABC1_ADCK3"/>
    <property type="match status" value="1"/>
</dbReference>
<evidence type="ECO:0000313" key="8">
    <source>
        <dbReference type="Proteomes" id="UP000660262"/>
    </source>
</evidence>
<reference evidence="7" key="1">
    <citation type="submission" date="2020-10" db="EMBL/GenBank/DDBJ databases">
        <title>Unveiling of a novel bifunctional photoreceptor, Dualchrome1, isolated from a cosmopolitan green alga.</title>
        <authorList>
            <person name="Suzuki S."/>
            <person name="Kawachi M."/>
        </authorList>
    </citation>
    <scope>NUCLEOTIDE SEQUENCE</scope>
    <source>
        <strain evidence="7">NIES 2893</strain>
    </source>
</reference>
<dbReference type="AlphaFoldDB" id="A0A830HYE2"/>
<dbReference type="InterPro" id="IPR034646">
    <property type="entry name" value="ADCK3_dom"/>
</dbReference>
<name>A0A830HYE2_9CHLO</name>
<evidence type="ECO:0000256" key="3">
    <source>
        <dbReference type="ARBA" id="ARBA00022741"/>
    </source>
</evidence>
<proteinExistence type="inferred from homology"/>
<comment type="similarity">
    <text evidence="1">Belongs to the protein kinase superfamily. ADCK protein kinase family.</text>
</comment>
<dbReference type="InterPro" id="IPR051409">
    <property type="entry name" value="Atypical_kinase_ADCK"/>
</dbReference>
<feature type="domain" description="ABC1 atypical kinase-like" evidence="6">
    <location>
        <begin position="257"/>
        <end position="496"/>
    </location>
</feature>
<keyword evidence="8" id="KW-1185">Reference proteome</keyword>
<dbReference type="SUPFAM" id="SSF56112">
    <property type="entry name" value="Protein kinase-like (PK-like)"/>
    <property type="match status" value="1"/>
</dbReference>
<feature type="compositionally biased region" description="Polar residues" evidence="5">
    <location>
        <begin position="113"/>
        <end position="138"/>
    </location>
</feature>
<dbReference type="InterPro" id="IPR011009">
    <property type="entry name" value="Kinase-like_dom_sf"/>
</dbReference>
<comment type="caution">
    <text evidence="7">The sequence shown here is derived from an EMBL/GenBank/DDBJ whole genome shotgun (WGS) entry which is preliminary data.</text>
</comment>
<accession>A0A830HYE2</accession>
<evidence type="ECO:0000256" key="5">
    <source>
        <dbReference type="SAM" id="MobiDB-lite"/>
    </source>
</evidence>
<evidence type="ECO:0000256" key="2">
    <source>
        <dbReference type="ARBA" id="ARBA00022679"/>
    </source>
</evidence>
<protein>
    <recommendedName>
        <fullName evidence="6">ABC1 atypical kinase-like domain-containing protein</fullName>
    </recommendedName>
</protein>
<feature type="compositionally biased region" description="Polar residues" evidence="5">
    <location>
        <begin position="70"/>
        <end position="91"/>
    </location>
</feature>
<dbReference type="InterPro" id="IPR004147">
    <property type="entry name" value="ABC1_dom"/>
</dbReference>
<keyword evidence="3" id="KW-0547">Nucleotide-binding</keyword>
<dbReference type="OrthoDB" id="201153at2759"/>
<dbReference type="Proteomes" id="UP000660262">
    <property type="component" value="Unassembled WGS sequence"/>
</dbReference>
<sequence length="626" mass="67664">MATSLSNVARGATMVSMHVLARILPSVDAVVPVNAILSRVSDRAKDISADPPRPDTHALGSMPETLTQHSPVASAPGTAQTVQTSAATYSETKQEFGQPKQEPVVVVAAPTTSISSNPASADGGEQTTMSDQKSSKTMRTVAVPSGRISRAVNFAGLGIGLMAGATAESARRAWGGVFGPSKAKQVEQEERNEEHAYEAIIDTTKPAYNAFVTDANAERLAEALCRMRGAALKIGQMLSIQEEGLVPPVITRALERVRQNADVMPLYQLEQVMAEELGSDWRTKFHSFDDEPVAAASIGQVHKCVLHDGRAAAVKVQYPGVADSIESDIDNLMRLIGVANVLPPGLYVEQAVEVAKAELALECDYRHEAKAQTEFRNLINGTPHMNVPEVIHNLSSRRILVTEFVPGRPIDEAHQLSQAQRNHLGTLLLSLTLREIFELRHMQTDPNWSNFLYDPQTKVLNLIDFGASRTFPESFATEYLKMVVACANRDEQGVIDSSVKLGFLTGDESAQMLSSHVAAGFEVGIPFAEVGISTSESPHEVFGGVHDFKMTKGIAKSVSKHGKVMIDERLCPPPEEAYSLHRKLSGTFLACMKLNAHVPCRGLLLDTYQRVVLSEEDGARAAAATA</sequence>